<gene>
    <name evidence="2" type="ORF">IZO911_LOCUS15469</name>
</gene>
<protein>
    <recommendedName>
        <fullName evidence="1">F-box domain-containing protein</fullName>
    </recommendedName>
</protein>
<name>A0A814DU16_9BILA</name>
<evidence type="ECO:0000313" key="3">
    <source>
        <dbReference type="Proteomes" id="UP000663860"/>
    </source>
</evidence>
<evidence type="ECO:0000259" key="1">
    <source>
        <dbReference type="PROSITE" id="PS50181"/>
    </source>
</evidence>
<proteinExistence type="predicted"/>
<organism evidence="2 3">
    <name type="scientific">Adineta steineri</name>
    <dbReference type="NCBI Taxonomy" id="433720"/>
    <lineage>
        <taxon>Eukaryota</taxon>
        <taxon>Metazoa</taxon>
        <taxon>Spiralia</taxon>
        <taxon>Gnathifera</taxon>
        <taxon>Rotifera</taxon>
        <taxon>Eurotatoria</taxon>
        <taxon>Bdelloidea</taxon>
        <taxon>Adinetida</taxon>
        <taxon>Adinetidae</taxon>
        <taxon>Adineta</taxon>
    </lineage>
</organism>
<feature type="domain" description="F-box" evidence="1">
    <location>
        <begin position="4"/>
        <end position="52"/>
    </location>
</feature>
<evidence type="ECO:0000313" key="2">
    <source>
        <dbReference type="EMBL" id="CAF0959660.1"/>
    </source>
</evidence>
<sequence>MESHTRFEDLSNEIFFEIFDYFDALDIFASFSLLNRRISSILQSISLHIVILKKHCRHQIDLLSSYLIFHDQQVTSIKIFDTIRDDSSIISLLFNRHNFINLKSCIFYAIDSSTRLDNVIKQIKNLHQLISFTLYQHNNNLSNDDTNDFTHTLLMHKSSFIRSVILQYPYNFLNISKSMSVSSHLISLKLYISISPPTACIYTILSVLRLCHNIRYLCLLLQQSEENNTSKIQYPHWIFPDELFNGYVWKQMLELYVPYLSKFEFHMEVIRAAEARIASKPKTSCRAVVG</sequence>
<dbReference type="AlphaFoldDB" id="A0A814DU16"/>
<dbReference type="InterPro" id="IPR001810">
    <property type="entry name" value="F-box_dom"/>
</dbReference>
<dbReference type="Proteomes" id="UP000663860">
    <property type="component" value="Unassembled WGS sequence"/>
</dbReference>
<reference evidence="2" key="1">
    <citation type="submission" date="2021-02" db="EMBL/GenBank/DDBJ databases">
        <authorList>
            <person name="Nowell W R."/>
        </authorList>
    </citation>
    <scope>NUCLEOTIDE SEQUENCE</scope>
</reference>
<dbReference type="PROSITE" id="PS50181">
    <property type="entry name" value="FBOX"/>
    <property type="match status" value="1"/>
</dbReference>
<comment type="caution">
    <text evidence="2">The sequence shown here is derived from an EMBL/GenBank/DDBJ whole genome shotgun (WGS) entry which is preliminary data.</text>
</comment>
<dbReference type="EMBL" id="CAJNOE010000133">
    <property type="protein sequence ID" value="CAF0959660.1"/>
    <property type="molecule type" value="Genomic_DNA"/>
</dbReference>
<accession>A0A814DU16</accession>